<dbReference type="Gene3D" id="1.10.8.710">
    <property type="match status" value="1"/>
</dbReference>
<sequence>MESWLLHLEETIRNAVYLCSMEAILAYEERQRKQTRAMVVPDIELVSKMMLAAEGFIDACLLARKFITL</sequence>
<proteinExistence type="predicted"/>
<dbReference type="InterPro" id="IPR043157">
    <property type="entry name" value="Dynein_AAA1S"/>
</dbReference>
<organism evidence="1 2">
    <name type="scientific">Zosterops borbonicus</name>
    <dbReference type="NCBI Taxonomy" id="364589"/>
    <lineage>
        <taxon>Eukaryota</taxon>
        <taxon>Metazoa</taxon>
        <taxon>Chordata</taxon>
        <taxon>Craniata</taxon>
        <taxon>Vertebrata</taxon>
        <taxon>Euteleostomi</taxon>
        <taxon>Archelosauria</taxon>
        <taxon>Archosauria</taxon>
        <taxon>Dinosauria</taxon>
        <taxon>Saurischia</taxon>
        <taxon>Theropoda</taxon>
        <taxon>Coelurosauria</taxon>
        <taxon>Aves</taxon>
        <taxon>Neognathae</taxon>
        <taxon>Neoaves</taxon>
        <taxon>Telluraves</taxon>
        <taxon>Australaves</taxon>
        <taxon>Passeriformes</taxon>
        <taxon>Sylvioidea</taxon>
        <taxon>Zosteropidae</taxon>
        <taxon>Zosterops</taxon>
    </lineage>
</organism>
<dbReference type="OrthoDB" id="10251809at2759"/>
<evidence type="ECO:0000313" key="2">
    <source>
        <dbReference type="Proteomes" id="UP000796761"/>
    </source>
</evidence>
<keyword evidence="2" id="KW-1185">Reference proteome</keyword>
<protein>
    <submittedName>
        <fullName evidence="1">Uncharacterized protein</fullName>
    </submittedName>
</protein>
<accession>A0A8K1LLJ2</accession>
<dbReference type="AlphaFoldDB" id="A0A8K1LLJ2"/>
<name>A0A8K1LLJ2_9PASS</name>
<gene>
    <name evidence="1" type="ORF">HGM15179_008665</name>
</gene>
<dbReference type="EMBL" id="SWJQ01000224">
    <property type="protein sequence ID" value="TRZ18424.1"/>
    <property type="molecule type" value="Genomic_DNA"/>
</dbReference>
<dbReference type="Proteomes" id="UP000796761">
    <property type="component" value="Unassembled WGS sequence"/>
</dbReference>
<evidence type="ECO:0000313" key="1">
    <source>
        <dbReference type="EMBL" id="TRZ18424.1"/>
    </source>
</evidence>
<comment type="caution">
    <text evidence="1">The sequence shown here is derived from an EMBL/GenBank/DDBJ whole genome shotgun (WGS) entry which is preliminary data.</text>
</comment>
<reference evidence="1" key="1">
    <citation type="submission" date="2019-04" db="EMBL/GenBank/DDBJ databases">
        <title>Genome assembly of Zosterops borbonicus 15179.</title>
        <authorList>
            <person name="Leroy T."/>
            <person name="Anselmetti Y."/>
            <person name="Tilak M.-K."/>
            <person name="Nabholz B."/>
        </authorList>
    </citation>
    <scope>NUCLEOTIDE SEQUENCE</scope>
    <source>
        <strain evidence="1">HGM_15179</strain>
        <tissue evidence="1">Muscle</tissue>
    </source>
</reference>